<organism evidence="1 2">
    <name type="scientific">Paenibacillus residui</name>
    <dbReference type="NCBI Taxonomy" id="629724"/>
    <lineage>
        <taxon>Bacteria</taxon>
        <taxon>Bacillati</taxon>
        <taxon>Bacillota</taxon>
        <taxon>Bacilli</taxon>
        <taxon>Bacillales</taxon>
        <taxon>Paenibacillaceae</taxon>
        <taxon>Paenibacillus</taxon>
    </lineage>
</organism>
<evidence type="ECO:0000313" key="2">
    <source>
        <dbReference type="Proteomes" id="UP001597120"/>
    </source>
</evidence>
<dbReference type="Proteomes" id="UP001597120">
    <property type="component" value="Unassembled WGS sequence"/>
</dbReference>
<gene>
    <name evidence="1" type="ORF">ACFQ03_07775</name>
</gene>
<evidence type="ECO:0000313" key="1">
    <source>
        <dbReference type="EMBL" id="MFD0869045.1"/>
    </source>
</evidence>
<dbReference type="EMBL" id="JBHTIU010000027">
    <property type="protein sequence ID" value="MFD0869045.1"/>
    <property type="molecule type" value="Genomic_DNA"/>
</dbReference>
<accession>A0ABW3DAK2</accession>
<evidence type="ECO:0008006" key="3">
    <source>
        <dbReference type="Google" id="ProtNLM"/>
    </source>
</evidence>
<name>A0ABW3DAK2_9BACL</name>
<reference evidence="2" key="1">
    <citation type="journal article" date="2019" name="Int. J. Syst. Evol. Microbiol.">
        <title>The Global Catalogue of Microorganisms (GCM) 10K type strain sequencing project: providing services to taxonomists for standard genome sequencing and annotation.</title>
        <authorList>
            <consortium name="The Broad Institute Genomics Platform"/>
            <consortium name="The Broad Institute Genome Sequencing Center for Infectious Disease"/>
            <person name="Wu L."/>
            <person name="Ma J."/>
        </authorList>
    </citation>
    <scope>NUCLEOTIDE SEQUENCE [LARGE SCALE GENOMIC DNA]</scope>
    <source>
        <strain evidence="2">CCUG 57263</strain>
    </source>
</reference>
<protein>
    <recommendedName>
        <fullName evidence="3">SGNH hydrolase-type esterase domain-containing protein</fullName>
    </recommendedName>
</protein>
<proteinExistence type="predicted"/>
<comment type="caution">
    <text evidence="1">The sequence shown here is derived from an EMBL/GenBank/DDBJ whole genome shotgun (WGS) entry which is preliminary data.</text>
</comment>
<keyword evidence="2" id="KW-1185">Reference proteome</keyword>
<sequence length="359" mass="41638">MKALKYVILYLIILQLAVPLLVPDHEVYHNRIDYELTKSNLHDIDAALDKIKRQISRSKSDNYIILLGDSIIYGSPGNSDQPVNVYMERLARETMGEEAPAIYNLSMPAMQLGDIYTMLLMLDKHNISTERVIFNIRYASFVERNPWPPAVFWLKDELRKLDPDTFAHIRPQLESTGYSVPEGLYEKYKHWLHEDVLPSMSLFRYKDFIIKSVKHTYTRAKGLPIPDDALGDPRPWHQKEGLEQYLKSDEIVNSYTDKPFDLSDASPDVFFLNQIIKHQQGTNTMVVFNGVNQTLMEAYVNKEGYRQNIARIDRMMESTPFKYINLEGKIDDALFTDHTHFTPEGHEALSGLLWEAYTK</sequence>
<dbReference type="RefSeq" id="WP_144932686.1">
    <property type="nucleotide sequence ID" value="NZ_JBHTIU010000027.1"/>
</dbReference>